<sequence>MQQMVMLQPKVHSDSQVFLKILKCAFLNKLQKHLKAYQQKHMCKHTLLIRRISHLTKATYTSLFEL</sequence>
<dbReference type="AlphaFoldDB" id="A0A2P2N0C8"/>
<evidence type="ECO:0000313" key="1">
    <source>
        <dbReference type="EMBL" id="MBX35932.1"/>
    </source>
</evidence>
<proteinExistence type="predicted"/>
<reference evidence="1" key="1">
    <citation type="submission" date="2018-02" db="EMBL/GenBank/DDBJ databases">
        <title>Rhizophora mucronata_Transcriptome.</title>
        <authorList>
            <person name="Meera S.P."/>
            <person name="Sreeshan A."/>
            <person name="Augustine A."/>
        </authorList>
    </citation>
    <scope>NUCLEOTIDE SEQUENCE</scope>
    <source>
        <tissue evidence="1">Leaf</tissue>
    </source>
</reference>
<name>A0A2P2N0C8_RHIMU</name>
<protein>
    <submittedName>
        <fullName evidence="1">Uncharacterized protein</fullName>
    </submittedName>
</protein>
<accession>A0A2P2N0C8</accession>
<dbReference type="EMBL" id="GGEC01055448">
    <property type="protein sequence ID" value="MBX35932.1"/>
    <property type="molecule type" value="Transcribed_RNA"/>
</dbReference>
<organism evidence="1">
    <name type="scientific">Rhizophora mucronata</name>
    <name type="common">Asiatic mangrove</name>
    <dbReference type="NCBI Taxonomy" id="61149"/>
    <lineage>
        <taxon>Eukaryota</taxon>
        <taxon>Viridiplantae</taxon>
        <taxon>Streptophyta</taxon>
        <taxon>Embryophyta</taxon>
        <taxon>Tracheophyta</taxon>
        <taxon>Spermatophyta</taxon>
        <taxon>Magnoliopsida</taxon>
        <taxon>eudicotyledons</taxon>
        <taxon>Gunneridae</taxon>
        <taxon>Pentapetalae</taxon>
        <taxon>rosids</taxon>
        <taxon>fabids</taxon>
        <taxon>Malpighiales</taxon>
        <taxon>Rhizophoraceae</taxon>
        <taxon>Rhizophora</taxon>
    </lineage>
</organism>